<dbReference type="GO" id="GO:0032936">
    <property type="term" value="C:SREBP-SCAP complex"/>
    <property type="evidence" value="ECO:0007669"/>
    <property type="project" value="TreeGrafter"/>
</dbReference>
<evidence type="ECO:0000256" key="8">
    <source>
        <dbReference type="ARBA" id="ARBA00022692"/>
    </source>
</evidence>
<feature type="transmembrane region" description="Helical" evidence="21">
    <location>
        <begin position="318"/>
        <end position="340"/>
    </location>
</feature>
<dbReference type="SMART" id="SM00320">
    <property type="entry name" value="WD40"/>
    <property type="match status" value="5"/>
</dbReference>
<evidence type="ECO:0000256" key="18">
    <source>
        <dbReference type="ARBA" id="ARBA00023221"/>
    </source>
</evidence>
<keyword evidence="11 21" id="KW-1133">Transmembrane helix</keyword>
<dbReference type="Pfam" id="PF00400">
    <property type="entry name" value="WD40"/>
    <property type="match status" value="4"/>
</dbReference>
<name>A0A8H7EQ36_9FUNG</name>
<evidence type="ECO:0000256" key="10">
    <source>
        <dbReference type="ARBA" id="ARBA00022824"/>
    </source>
</evidence>
<evidence type="ECO:0000256" key="5">
    <source>
        <dbReference type="ARBA" id="ARBA00019541"/>
    </source>
</evidence>
<evidence type="ECO:0000256" key="16">
    <source>
        <dbReference type="ARBA" id="ARBA00023166"/>
    </source>
</evidence>
<evidence type="ECO:0000256" key="6">
    <source>
        <dbReference type="ARBA" id="ARBA00022548"/>
    </source>
</evidence>
<evidence type="ECO:0000256" key="21">
    <source>
        <dbReference type="SAM" id="Phobius"/>
    </source>
</evidence>
<dbReference type="PROSITE" id="PS50294">
    <property type="entry name" value="WD_REPEATS_REGION"/>
    <property type="match status" value="1"/>
</dbReference>
<evidence type="ECO:0000256" key="14">
    <source>
        <dbReference type="ARBA" id="ARBA00023121"/>
    </source>
</evidence>
<dbReference type="PANTHER" id="PTHR46378">
    <property type="entry name" value="STEROL REGULATORY ELEMENT-BINDING PROTEIN CLEAVAGE-ACTIVATING PROTEIN"/>
    <property type="match status" value="1"/>
</dbReference>
<dbReference type="GO" id="GO:0005789">
    <property type="term" value="C:endoplasmic reticulum membrane"/>
    <property type="evidence" value="ECO:0007669"/>
    <property type="project" value="UniProtKB-SubCell"/>
</dbReference>
<feature type="transmembrane region" description="Helical" evidence="21">
    <location>
        <begin position="352"/>
        <end position="375"/>
    </location>
</feature>
<proteinExistence type="inferred from homology"/>
<evidence type="ECO:0000256" key="15">
    <source>
        <dbReference type="ARBA" id="ARBA00023136"/>
    </source>
</evidence>
<evidence type="ECO:0000259" key="22">
    <source>
        <dbReference type="PROSITE" id="PS50156"/>
    </source>
</evidence>
<evidence type="ECO:0000256" key="2">
    <source>
        <dbReference type="ARBA" id="ARBA00004557"/>
    </source>
</evidence>
<evidence type="ECO:0000256" key="3">
    <source>
        <dbReference type="ARBA" id="ARBA00004653"/>
    </source>
</evidence>
<keyword evidence="13" id="KW-0443">Lipid metabolism</keyword>
<dbReference type="InterPro" id="IPR036322">
    <property type="entry name" value="WD40_repeat_dom_sf"/>
</dbReference>
<dbReference type="SUPFAM" id="SSF82866">
    <property type="entry name" value="Multidrug efflux transporter AcrB transmembrane domain"/>
    <property type="match status" value="1"/>
</dbReference>
<dbReference type="GO" id="GO:0032934">
    <property type="term" value="F:sterol binding"/>
    <property type="evidence" value="ECO:0007669"/>
    <property type="project" value="InterPro"/>
</dbReference>
<dbReference type="InterPro" id="IPR000731">
    <property type="entry name" value="SSD"/>
</dbReference>
<dbReference type="Proteomes" id="UP000605846">
    <property type="component" value="Unassembled WGS sequence"/>
</dbReference>
<dbReference type="GO" id="GO:0012507">
    <property type="term" value="C:ER to Golgi transport vesicle membrane"/>
    <property type="evidence" value="ECO:0007669"/>
    <property type="project" value="UniProtKB-SubCell"/>
</dbReference>
<keyword evidence="18" id="KW-0753">Steroid metabolism</keyword>
<keyword evidence="17" id="KW-0325">Glycoprotein</keyword>
<feature type="domain" description="SSD" evidence="22">
    <location>
        <begin position="217"/>
        <end position="375"/>
    </location>
</feature>
<comment type="subcellular location">
    <subcellularLocation>
        <location evidence="2">Cytoplasmic vesicle</location>
        <location evidence="2">COPII-coated vesicle membrane</location>
        <topology evidence="2">Multi-pass membrane protein</topology>
    </subcellularLocation>
    <subcellularLocation>
        <location evidence="1">Endoplasmic reticulum membrane</location>
        <topology evidence="1">Multi-pass membrane protein</topology>
    </subcellularLocation>
    <subcellularLocation>
        <location evidence="3">Golgi apparatus membrane</location>
        <topology evidence="3">Multi-pass membrane protein</topology>
    </subcellularLocation>
</comment>
<dbReference type="GO" id="GO:0008203">
    <property type="term" value="P:cholesterol metabolic process"/>
    <property type="evidence" value="ECO:0007669"/>
    <property type="project" value="UniProtKB-KW"/>
</dbReference>
<evidence type="ECO:0000256" key="4">
    <source>
        <dbReference type="ARBA" id="ARBA00007410"/>
    </source>
</evidence>
<keyword evidence="6" id="KW-0153">Cholesterol metabolism</keyword>
<evidence type="ECO:0000313" key="23">
    <source>
        <dbReference type="EMBL" id="KAF7727845.1"/>
    </source>
</evidence>
<feature type="transmembrane region" description="Helical" evidence="21">
    <location>
        <begin position="596"/>
        <end position="619"/>
    </location>
</feature>
<dbReference type="OrthoDB" id="6510177at2759"/>
<accession>A0A8H7EQ36</accession>
<keyword evidence="10" id="KW-0256">Endoplasmic reticulum</keyword>
<evidence type="ECO:0000256" key="12">
    <source>
        <dbReference type="ARBA" id="ARBA00023034"/>
    </source>
</evidence>
<evidence type="ECO:0000256" key="11">
    <source>
        <dbReference type="ARBA" id="ARBA00022989"/>
    </source>
</evidence>
<dbReference type="SUPFAM" id="SSF50978">
    <property type="entry name" value="WD40 repeat-like"/>
    <property type="match status" value="1"/>
</dbReference>
<keyword evidence="7 20" id="KW-0853">WD repeat</keyword>
<dbReference type="GO" id="GO:0000139">
    <property type="term" value="C:Golgi membrane"/>
    <property type="evidence" value="ECO:0007669"/>
    <property type="project" value="UniProtKB-SubCell"/>
</dbReference>
<comment type="caution">
    <text evidence="23">The sequence shown here is derived from an EMBL/GenBank/DDBJ whole genome shotgun (WGS) entry which is preliminary data.</text>
</comment>
<organism evidence="23 24">
    <name type="scientific">Apophysomyces ossiformis</name>
    <dbReference type="NCBI Taxonomy" id="679940"/>
    <lineage>
        <taxon>Eukaryota</taxon>
        <taxon>Fungi</taxon>
        <taxon>Fungi incertae sedis</taxon>
        <taxon>Mucoromycota</taxon>
        <taxon>Mucoromycotina</taxon>
        <taxon>Mucoromycetes</taxon>
        <taxon>Mucorales</taxon>
        <taxon>Mucorineae</taxon>
        <taxon>Mucoraceae</taxon>
        <taxon>Apophysomyces</taxon>
    </lineage>
</organism>
<comment type="function">
    <text evidence="19">Escort protein required for cholesterol as well as lipid homeostasis. Regulates export of the SCAP-SREBP complex from the endoplasmic reticulum to the Golgi upon low cholesterol, thereby regulating the processing of sterol regulatory element-binding proteins (SREBPs) SREBF1/SREBP1 and SREBF2/SREBP2. At high sterol concentrations, formation of a ternary complex with INSIG (INSIG1 or INSIG2) leads to mask the ER export signal in SCAP, promoting retention of the complex in the endoplasmic reticulum. Low sterol concentrations trigger release of INSIG, a conformational change in the SSD domain of SCAP, unmasking of the ER export signal, promoting recruitment into COPII-coated vesicles and transport of the SCAP-SREBP to the Golgi: in the Golgi, SREBPs are then processed, releasing the transcription factor fragment of SREBPs from the membrane, its import into the nucleus and up-regulation of LDLR, INSIG1 and the mevalonate pathway. Binds cholesterol via its SSD domain.</text>
</comment>
<gene>
    <name evidence="23" type="ORF">EC973_006958</name>
</gene>
<keyword evidence="14" id="KW-0446">Lipid-binding</keyword>
<dbReference type="GO" id="GO:0032933">
    <property type="term" value="P:SREBP signaling pathway"/>
    <property type="evidence" value="ECO:0007669"/>
    <property type="project" value="InterPro"/>
</dbReference>
<evidence type="ECO:0000313" key="24">
    <source>
        <dbReference type="Proteomes" id="UP000605846"/>
    </source>
</evidence>
<evidence type="ECO:0000256" key="1">
    <source>
        <dbReference type="ARBA" id="ARBA00004477"/>
    </source>
</evidence>
<keyword evidence="16" id="KW-1207">Sterol metabolism</keyword>
<dbReference type="Pfam" id="PF12349">
    <property type="entry name" value="Sterol-sensing"/>
    <property type="match status" value="1"/>
</dbReference>
<dbReference type="Gene3D" id="2.130.10.10">
    <property type="entry name" value="YVTN repeat-like/Quinoprotein amine dehydrogenase"/>
    <property type="match status" value="2"/>
</dbReference>
<keyword evidence="24" id="KW-1185">Reference proteome</keyword>
<sequence>MAEIDAQFWQFSPHARYPDDIRPPTPSFVATQQIRIALPDKKITKDLLIRGLKLQQAISTNTVQLDGKTMSLATICLARHGLCAIHSPLDYWKQNEANIRDDPDLIATINRQKDTISQVTGFPLHPLSVFGNVTLDPSGRFLSADSIILTVFLHHSEEFNADRVFETIWYESTERSNVGVVGTLQHQKLDGWYTRAKALAYTIQYKFKVFPYEVPCRVRFSIMSHLVMFLLISRSFSKSPLVKSPFFLGFASVFLCGACFATTLGVLFRLGFEVQLLPWYIMLIAVDIATLENVFALSNVMLHAGGDMDVREKVSRGWGCVGVPMTATLVAELIILYIGSTIDNPSIQEFCLFAKVLLLVEYFLQLTFFTAILAIDIKRVELVDLANEGVVKHVYGVDKDTTGENDTAKICSEVHTTEGDEYKACVECNDLKTHRAWNAVVTCLIILTLSLFRWKVAYFQTPTSVSTYPLPTKEVSGTLLSVSSQFWETINPAHDVQWLQVKPPYLIVFSDDIQQSFTQLELFGRDYSKKALDAQHLVESPSSPPSKFRNFLYTVLQQVLLILIHLNVPCILISCALIGIIIWMTPSWREQFLLPILRRSFVHLSLTWLSFITGLLPWISGHLDPRIIAQLEAYTQEDVHLGAISTQIRFDKGQRNTIAERKSVCIKTLSGEHTADVNRIAVNSKHDTVVSSGQDGRIVLWDTQKVNWMLRLDQMSLTKNEQSECQKNPEYYQSATKGTANVSVRRIPSVRCAQIEGTNKHVVTGFDDGVIRVWDTCTGLLVHELDPRDDLSYLTASELDQDKSGICRKRGEKQEKVTKKRDLADRVIAVQFVGSIDPCSEPISRPGVSIRHDPSINRPQTCVVAVYKSGIVREWDIISGECINAFASGHVKDITALRIAECKPPYRKLGTSLVYTASKDGTVKCWERRLVGARQPVFDYTETTTSAWSNLYTIDGHDGNPITSIDAALPVGGMGVLVTGSSDGAVKAWNLENGDLICVLSAGGIRQKAPVVHIGGPLLRFSKLSADPEDLPMKKEYMYGSNAFDDNPSLLKSSNHLGAITQVVVKRYCENETGRGLCRGCDTCFGNGFLVASCSSDGMVHVWRLERCDDSHQGRCTLCSNNYHRKKYKRVRKKVVGSSDTDTGPITAKSTFSSVHPARNVRHTHPAEDATEETRDKLVDIEQLANDDKVLLSASFLGQIEQASGRGITFFGDMFLAGVRQRHQSSEKTSAANGWEAWFTHLKYYEPSTAHEDNATQDLLRIPVETVDLETDTLIQSTTARSALGYAKKKQWFGPFTAGNSQQRFVHTKRSKPRKEKRSYGAYMDNEDDDDGHELLPFSTVHSVFPLTNGLGCDYGNFVKLVYLDDKEGNPPASELCKCGERCYGSDTQPCCCGKGGKKIYQCCGGQGKHRKTLPRKRINLQYRTRNIDELL</sequence>
<keyword evidence="12" id="KW-0333">Golgi apparatus</keyword>
<reference evidence="23" key="1">
    <citation type="submission" date="2020-01" db="EMBL/GenBank/DDBJ databases">
        <title>Genome Sequencing of Three Apophysomyces-Like Fungal Strains Confirms a Novel Fungal Genus in the Mucoromycota with divergent Burkholderia-like Endosymbiotic Bacteria.</title>
        <authorList>
            <person name="Stajich J.E."/>
            <person name="Macias A.M."/>
            <person name="Carter-House D."/>
            <person name="Lovett B."/>
            <person name="Kasson L.R."/>
            <person name="Berry K."/>
            <person name="Grigoriev I."/>
            <person name="Chang Y."/>
            <person name="Spatafora J."/>
            <person name="Kasson M.T."/>
        </authorList>
    </citation>
    <scope>NUCLEOTIDE SEQUENCE</scope>
    <source>
        <strain evidence="23">NRRL A-21654</strain>
    </source>
</reference>
<dbReference type="InterPro" id="IPR015943">
    <property type="entry name" value="WD40/YVTN_repeat-like_dom_sf"/>
</dbReference>
<evidence type="ECO:0000256" key="13">
    <source>
        <dbReference type="ARBA" id="ARBA00023098"/>
    </source>
</evidence>
<feature type="transmembrane region" description="Helical" evidence="21">
    <location>
        <begin position="248"/>
        <end position="271"/>
    </location>
</feature>
<feature type="transmembrane region" description="Helical" evidence="21">
    <location>
        <begin position="277"/>
        <end position="297"/>
    </location>
</feature>
<evidence type="ECO:0000256" key="9">
    <source>
        <dbReference type="ARBA" id="ARBA00022737"/>
    </source>
</evidence>
<feature type="repeat" description="WD" evidence="20">
    <location>
        <begin position="977"/>
        <end position="999"/>
    </location>
</feature>
<feature type="transmembrane region" description="Helical" evidence="21">
    <location>
        <begin position="559"/>
        <end position="584"/>
    </location>
</feature>
<keyword evidence="8 21" id="KW-0812">Transmembrane</keyword>
<evidence type="ECO:0000256" key="19">
    <source>
        <dbReference type="ARBA" id="ARBA00045958"/>
    </source>
</evidence>
<comment type="similarity">
    <text evidence="4">Belongs to the WD repeat SCAP family.</text>
</comment>
<dbReference type="PANTHER" id="PTHR46378:SF1">
    <property type="entry name" value="STEROL REGULATORY ELEMENT-BINDING PROTEIN CLEAVAGE-ACTIVATING PROTEIN"/>
    <property type="match status" value="1"/>
</dbReference>
<keyword evidence="9" id="KW-0677">Repeat</keyword>
<evidence type="ECO:0000256" key="20">
    <source>
        <dbReference type="PROSITE-ProRule" id="PRU00221"/>
    </source>
</evidence>
<dbReference type="EMBL" id="JABAYA010000048">
    <property type="protein sequence ID" value="KAF7727845.1"/>
    <property type="molecule type" value="Genomic_DNA"/>
</dbReference>
<dbReference type="PROSITE" id="PS50156">
    <property type="entry name" value="SSD"/>
    <property type="match status" value="1"/>
</dbReference>
<feature type="repeat" description="WD" evidence="20">
    <location>
        <begin position="670"/>
        <end position="702"/>
    </location>
</feature>
<evidence type="ECO:0000256" key="17">
    <source>
        <dbReference type="ARBA" id="ARBA00023180"/>
    </source>
</evidence>
<dbReference type="GO" id="GO:0045540">
    <property type="term" value="P:regulation of cholesterol biosynthetic process"/>
    <property type="evidence" value="ECO:0007669"/>
    <property type="project" value="TreeGrafter"/>
</dbReference>
<protein>
    <recommendedName>
        <fullName evidence="5">Sterol regulatory element-binding protein cleavage-activating protein</fullName>
    </recommendedName>
</protein>
<keyword evidence="15 21" id="KW-0472">Membrane</keyword>
<dbReference type="InterPro" id="IPR030225">
    <property type="entry name" value="SCAP"/>
</dbReference>
<evidence type="ECO:0000256" key="7">
    <source>
        <dbReference type="ARBA" id="ARBA00022574"/>
    </source>
</evidence>
<dbReference type="InterPro" id="IPR001680">
    <property type="entry name" value="WD40_rpt"/>
</dbReference>
<dbReference type="InterPro" id="IPR053958">
    <property type="entry name" value="HMGCR/SNAP/NPC1-like_SSD"/>
</dbReference>
<dbReference type="PROSITE" id="PS50082">
    <property type="entry name" value="WD_REPEATS_2"/>
    <property type="match status" value="2"/>
</dbReference>